<dbReference type="SMART" id="SM00474">
    <property type="entry name" value="35EXOc"/>
    <property type="match status" value="1"/>
</dbReference>
<dbReference type="EC" id="3.1.13.5" evidence="8"/>
<evidence type="ECO:0000256" key="6">
    <source>
        <dbReference type="SAM" id="MobiDB-lite"/>
    </source>
</evidence>
<dbReference type="GO" id="GO:0033890">
    <property type="term" value="F:ribonuclease D activity"/>
    <property type="evidence" value="ECO:0007669"/>
    <property type="project" value="UniProtKB-EC"/>
</dbReference>
<accession>A0ABT6B8Y5</accession>
<keyword evidence="9" id="KW-1185">Reference proteome</keyword>
<feature type="domain" description="HRDC" evidence="7">
    <location>
        <begin position="217"/>
        <end position="297"/>
    </location>
</feature>
<dbReference type="SUPFAM" id="SSF53098">
    <property type="entry name" value="Ribonuclease H-like"/>
    <property type="match status" value="1"/>
</dbReference>
<protein>
    <submittedName>
        <fullName evidence="8">Ribonuclease D</fullName>
        <ecNumber evidence="8">3.1.13.5</ecNumber>
    </submittedName>
</protein>
<dbReference type="InterPro" id="IPR002121">
    <property type="entry name" value="HRDC_dom"/>
</dbReference>
<evidence type="ECO:0000256" key="3">
    <source>
        <dbReference type="ARBA" id="ARBA00022722"/>
    </source>
</evidence>
<dbReference type="SUPFAM" id="SSF47819">
    <property type="entry name" value="HRDC-like"/>
    <property type="match status" value="2"/>
</dbReference>
<organism evidence="8 9">
    <name type="scientific">Luteibacter sahnii</name>
    <dbReference type="NCBI Taxonomy" id="3021977"/>
    <lineage>
        <taxon>Bacteria</taxon>
        <taxon>Pseudomonadati</taxon>
        <taxon>Pseudomonadota</taxon>
        <taxon>Gammaproteobacteria</taxon>
        <taxon>Lysobacterales</taxon>
        <taxon>Rhodanobacteraceae</taxon>
        <taxon>Luteibacter</taxon>
    </lineage>
</organism>
<keyword evidence="4 8" id="KW-0378">Hydrolase</keyword>
<name>A0ABT6B8Y5_9GAMM</name>
<keyword evidence="5" id="KW-0269">Exonuclease</keyword>
<dbReference type="NCBIfam" id="TIGR01388">
    <property type="entry name" value="rnd"/>
    <property type="match status" value="1"/>
</dbReference>
<keyword evidence="1" id="KW-0963">Cytoplasm</keyword>
<evidence type="ECO:0000256" key="1">
    <source>
        <dbReference type="ARBA" id="ARBA00022490"/>
    </source>
</evidence>
<evidence type="ECO:0000313" key="8">
    <source>
        <dbReference type="EMBL" id="MDF4024531.1"/>
    </source>
</evidence>
<gene>
    <name evidence="8" type="primary">rnd</name>
    <name evidence="8" type="ORF">P3W24_06110</name>
</gene>
<dbReference type="InterPro" id="IPR010997">
    <property type="entry name" value="HRDC-like_sf"/>
</dbReference>
<evidence type="ECO:0000256" key="4">
    <source>
        <dbReference type="ARBA" id="ARBA00022801"/>
    </source>
</evidence>
<dbReference type="EMBL" id="JARJJS010000001">
    <property type="protein sequence ID" value="MDF4024531.1"/>
    <property type="molecule type" value="Genomic_DNA"/>
</dbReference>
<dbReference type="PROSITE" id="PS50967">
    <property type="entry name" value="HRDC"/>
    <property type="match status" value="1"/>
</dbReference>
<dbReference type="CDD" id="cd06142">
    <property type="entry name" value="RNaseD_exo"/>
    <property type="match status" value="1"/>
</dbReference>
<feature type="compositionally biased region" description="Basic and acidic residues" evidence="6">
    <location>
        <begin position="193"/>
        <end position="203"/>
    </location>
</feature>
<proteinExistence type="predicted"/>
<dbReference type="PANTHER" id="PTHR47649:SF1">
    <property type="entry name" value="RIBONUCLEASE D"/>
    <property type="match status" value="1"/>
</dbReference>
<evidence type="ECO:0000313" key="9">
    <source>
        <dbReference type="Proteomes" id="UP001528850"/>
    </source>
</evidence>
<evidence type="ECO:0000256" key="5">
    <source>
        <dbReference type="ARBA" id="ARBA00022839"/>
    </source>
</evidence>
<feature type="region of interest" description="Disordered" evidence="6">
    <location>
        <begin position="193"/>
        <end position="212"/>
    </location>
</feature>
<dbReference type="Gene3D" id="3.30.420.10">
    <property type="entry name" value="Ribonuclease H-like superfamily/Ribonuclease H"/>
    <property type="match status" value="1"/>
</dbReference>
<sequence>MPPSDLAPSAPWIDRPDALAEWLTPIGPGTVVGLDTEFMRRNTFYPQLALLQLAHDGRYALIDPLAFPLGDALSRTLGAPPVVTVMHSAGEDLEALSRYLPEGPHTLFDTQIAAAYVGMGLGISYRALVAELVGDELDKGETRSDWLQRPLTESQKRYAALDVVHLHPVHAILTDRLAERGRTEWHAEDCARMKRRASQRDGDPQPQRGFKPAAEWRPERQALLRRVLRWRDATARALDKPRSWLLEDAHALDLVDKPAATLAALEERTRGTRALRSQQRDELFAVLQAPVSPDEIAATAPVIGHPFGDAKRAINEMRTVVDELATQLDLPAGLLCSRRSLEEYVMSAGTWPEALEGWRKGVLHERLAALLPE</sequence>
<evidence type="ECO:0000259" key="7">
    <source>
        <dbReference type="PROSITE" id="PS50967"/>
    </source>
</evidence>
<keyword evidence="3" id="KW-0540">Nuclease</keyword>
<dbReference type="InterPro" id="IPR002562">
    <property type="entry name" value="3'-5'_exonuclease_dom"/>
</dbReference>
<dbReference type="InterPro" id="IPR051086">
    <property type="entry name" value="RNase_D-like"/>
</dbReference>
<reference evidence="8 9" key="1">
    <citation type="journal article" date="2024" name="Curr. Microbiol.">
        <title>Luteibacter sahnii sp. nov., A Novel Yellow-Colored Xanthomonadin Pigment Producing Probiotic Bacterium from Healthy Rice Seed Microbiome.</title>
        <authorList>
            <person name="Jaiswal G."/>
            <person name="Rana R."/>
            <person name="Nayak P.K."/>
            <person name="Chouhan R."/>
            <person name="Gandhi S.G."/>
            <person name="Patel H.K."/>
            <person name="Patil P.B."/>
        </authorList>
    </citation>
    <scope>NUCLEOTIDE SEQUENCE [LARGE SCALE GENOMIC DNA]</scope>
    <source>
        <strain evidence="8 9">PPL201</strain>
    </source>
</reference>
<dbReference type="Pfam" id="PF01612">
    <property type="entry name" value="DNA_pol_A_exo1"/>
    <property type="match status" value="1"/>
</dbReference>
<dbReference type="Proteomes" id="UP001528850">
    <property type="component" value="Unassembled WGS sequence"/>
</dbReference>
<comment type="caution">
    <text evidence="8">The sequence shown here is derived from an EMBL/GenBank/DDBJ whole genome shotgun (WGS) entry which is preliminary data.</text>
</comment>
<keyword evidence="2" id="KW-0819">tRNA processing</keyword>
<dbReference type="Gene3D" id="1.10.150.80">
    <property type="entry name" value="HRDC domain"/>
    <property type="match status" value="2"/>
</dbReference>
<evidence type="ECO:0000256" key="2">
    <source>
        <dbReference type="ARBA" id="ARBA00022694"/>
    </source>
</evidence>
<dbReference type="InterPro" id="IPR006292">
    <property type="entry name" value="RNase_D"/>
</dbReference>
<dbReference type="InterPro" id="IPR044876">
    <property type="entry name" value="HRDC_dom_sf"/>
</dbReference>
<dbReference type="InterPro" id="IPR012337">
    <property type="entry name" value="RNaseH-like_sf"/>
</dbReference>
<dbReference type="InterPro" id="IPR036397">
    <property type="entry name" value="RNaseH_sf"/>
</dbReference>
<dbReference type="PANTHER" id="PTHR47649">
    <property type="entry name" value="RIBONUCLEASE D"/>
    <property type="match status" value="1"/>
</dbReference>